<protein>
    <recommendedName>
        <fullName evidence="1">RNase III domain-containing protein</fullName>
    </recommendedName>
</protein>
<evidence type="ECO:0000259" key="1">
    <source>
        <dbReference type="PROSITE" id="PS50142"/>
    </source>
</evidence>
<comment type="caution">
    <text evidence="2">The sequence shown here is derived from an EMBL/GenBank/DDBJ whole genome shotgun (WGS) entry which is preliminary data.</text>
</comment>
<dbReference type="EMBL" id="JAACJM010000001">
    <property type="protein sequence ID" value="KAF5374776.1"/>
    <property type="molecule type" value="Genomic_DNA"/>
</dbReference>
<accession>A0A8H5H0K6</accession>
<dbReference type="PROSITE" id="PS50142">
    <property type="entry name" value="RNASE_3_2"/>
    <property type="match status" value="1"/>
</dbReference>
<dbReference type="InterPro" id="IPR000999">
    <property type="entry name" value="RNase_III_dom"/>
</dbReference>
<evidence type="ECO:0000313" key="2">
    <source>
        <dbReference type="EMBL" id="KAF5374776.1"/>
    </source>
</evidence>
<dbReference type="OrthoDB" id="416741at2759"/>
<reference evidence="2 3" key="1">
    <citation type="journal article" date="2020" name="ISME J.">
        <title>Uncovering the hidden diversity of litter-decomposition mechanisms in mushroom-forming fungi.</title>
        <authorList>
            <person name="Floudas D."/>
            <person name="Bentzer J."/>
            <person name="Ahren D."/>
            <person name="Johansson T."/>
            <person name="Persson P."/>
            <person name="Tunlid A."/>
        </authorList>
    </citation>
    <scope>NUCLEOTIDE SEQUENCE [LARGE SCALE GENOMIC DNA]</scope>
    <source>
        <strain evidence="2 3">CBS 291.85</strain>
    </source>
</reference>
<dbReference type="GO" id="GO:0004525">
    <property type="term" value="F:ribonuclease III activity"/>
    <property type="evidence" value="ECO:0007669"/>
    <property type="project" value="InterPro"/>
</dbReference>
<dbReference type="AlphaFoldDB" id="A0A8H5H0K6"/>
<dbReference type="InterPro" id="IPR036389">
    <property type="entry name" value="RNase_III_sf"/>
</dbReference>
<name>A0A8H5H0K6_9AGAR</name>
<dbReference type="SUPFAM" id="SSF69065">
    <property type="entry name" value="RNase III domain-like"/>
    <property type="match status" value="1"/>
</dbReference>
<dbReference type="Pfam" id="PF00636">
    <property type="entry name" value="Ribonuclease_3"/>
    <property type="match status" value="1"/>
</dbReference>
<evidence type="ECO:0000313" key="3">
    <source>
        <dbReference type="Proteomes" id="UP000559256"/>
    </source>
</evidence>
<feature type="domain" description="RNase III" evidence="1">
    <location>
        <begin position="4"/>
        <end position="123"/>
    </location>
</feature>
<dbReference type="Gene3D" id="1.10.1520.10">
    <property type="entry name" value="Ribonuclease III domain"/>
    <property type="match status" value="1"/>
</dbReference>
<dbReference type="Proteomes" id="UP000559256">
    <property type="component" value="Unassembled WGS sequence"/>
</dbReference>
<sequence length="316" mass="34737">MSMYKPLQHKLSLYISSSAFKPFDLPELTPASWETMQTDRTECSRLEFLGDALINTFVAESIYKYLKQGDSGVYSAARSALTSNQTMGEVMRRSGYSNAQGSVSKCEADALETIIGSLFKEKGPEAVKQWLEINYVPLVQQSPFAHLELDESKEKKTTKAIDNHSHSPYVYCHRAKLCLINSPERLVAKSLRLRTPKPFISSPLSDRLASRRKTKPIRPSSMLFGSGASPIDLTNDSEWEDEDSVELLPPNLPSMDTITRAARVQSSTGHQQENKASAAQLIVAIPSTSAGFPSREAIAVSCSSSGTSISNPIILD</sequence>
<dbReference type="CDD" id="cd00593">
    <property type="entry name" value="RIBOc"/>
    <property type="match status" value="1"/>
</dbReference>
<proteinExistence type="predicted"/>
<gene>
    <name evidence="2" type="ORF">D9758_000356</name>
</gene>
<keyword evidence="3" id="KW-1185">Reference proteome</keyword>
<dbReference type="GO" id="GO:0006396">
    <property type="term" value="P:RNA processing"/>
    <property type="evidence" value="ECO:0007669"/>
    <property type="project" value="InterPro"/>
</dbReference>
<organism evidence="2 3">
    <name type="scientific">Tetrapyrgos nigripes</name>
    <dbReference type="NCBI Taxonomy" id="182062"/>
    <lineage>
        <taxon>Eukaryota</taxon>
        <taxon>Fungi</taxon>
        <taxon>Dikarya</taxon>
        <taxon>Basidiomycota</taxon>
        <taxon>Agaricomycotina</taxon>
        <taxon>Agaricomycetes</taxon>
        <taxon>Agaricomycetidae</taxon>
        <taxon>Agaricales</taxon>
        <taxon>Marasmiineae</taxon>
        <taxon>Marasmiaceae</taxon>
        <taxon>Tetrapyrgos</taxon>
    </lineage>
</organism>
<dbReference type="SMART" id="SM00535">
    <property type="entry name" value="RIBOc"/>
    <property type="match status" value="1"/>
</dbReference>